<dbReference type="Proteomes" id="UP001187192">
    <property type="component" value="Unassembled WGS sequence"/>
</dbReference>
<sequence length="55" mass="5936">MFRPSTFATTTAIVGDGDLHFSDFGGDGIGRILIGSFSTKSKCNELPTVYDPTRH</sequence>
<accession>A0AA88AKC1</accession>
<evidence type="ECO:0000313" key="1">
    <source>
        <dbReference type="EMBL" id="GMN54244.1"/>
    </source>
</evidence>
<organism evidence="1 2">
    <name type="scientific">Ficus carica</name>
    <name type="common">Common fig</name>
    <dbReference type="NCBI Taxonomy" id="3494"/>
    <lineage>
        <taxon>Eukaryota</taxon>
        <taxon>Viridiplantae</taxon>
        <taxon>Streptophyta</taxon>
        <taxon>Embryophyta</taxon>
        <taxon>Tracheophyta</taxon>
        <taxon>Spermatophyta</taxon>
        <taxon>Magnoliopsida</taxon>
        <taxon>eudicotyledons</taxon>
        <taxon>Gunneridae</taxon>
        <taxon>Pentapetalae</taxon>
        <taxon>rosids</taxon>
        <taxon>fabids</taxon>
        <taxon>Rosales</taxon>
        <taxon>Moraceae</taxon>
        <taxon>Ficeae</taxon>
        <taxon>Ficus</taxon>
    </lineage>
</organism>
<name>A0AA88AKC1_FICCA</name>
<keyword evidence="2" id="KW-1185">Reference proteome</keyword>
<comment type="caution">
    <text evidence="1">The sequence shown here is derived from an EMBL/GenBank/DDBJ whole genome shotgun (WGS) entry which is preliminary data.</text>
</comment>
<evidence type="ECO:0000313" key="2">
    <source>
        <dbReference type="Proteomes" id="UP001187192"/>
    </source>
</evidence>
<proteinExistence type="predicted"/>
<reference evidence="1" key="1">
    <citation type="submission" date="2023-07" db="EMBL/GenBank/DDBJ databases">
        <title>draft genome sequence of fig (Ficus carica).</title>
        <authorList>
            <person name="Takahashi T."/>
            <person name="Nishimura K."/>
        </authorList>
    </citation>
    <scope>NUCLEOTIDE SEQUENCE</scope>
</reference>
<dbReference type="EMBL" id="BTGU01000050">
    <property type="protein sequence ID" value="GMN54244.1"/>
    <property type="molecule type" value="Genomic_DNA"/>
</dbReference>
<dbReference type="AlphaFoldDB" id="A0AA88AKC1"/>
<gene>
    <name evidence="1" type="ORF">TIFTF001_023369</name>
</gene>
<protein>
    <submittedName>
        <fullName evidence="1">Uncharacterized protein</fullName>
    </submittedName>
</protein>